<sequence>MDLREVGYDDRDWIDLAQDRDHWRAYVTLYVNADILRSFAESKTLKLIGWEVVGTESIGSVLVTNGDCLQMGKRKLWSKDEMMEAVKHVREIKMGYKLVSNRHQPTQVTEHQDTELETSNSVISPEDIRKVPVIEPSFSNRRGSALIVTSTTHKNNLHTAAEKKS</sequence>
<evidence type="ECO:0000313" key="1">
    <source>
        <dbReference type="EMBL" id="KAJ4439995.1"/>
    </source>
</evidence>
<evidence type="ECO:0000313" key="2">
    <source>
        <dbReference type="Proteomes" id="UP001148838"/>
    </source>
</evidence>
<gene>
    <name evidence="1" type="ORF">ANN_08126</name>
</gene>
<name>A0ABQ8T2T2_PERAM</name>
<dbReference type="EMBL" id="JAJSOF020000017">
    <property type="protein sequence ID" value="KAJ4439995.1"/>
    <property type="molecule type" value="Genomic_DNA"/>
</dbReference>
<accession>A0ABQ8T2T2</accession>
<keyword evidence="2" id="KW-1185">Reference proteome</keyword>
<proteinExistence type="predicted"/>
<dbReference type="Proteomes" id="UP001148838">
    <property type="component" value="Unassembled WGS sequence"/>
</dbReference>
<protein>
    <submittedName>
        <fullName evidence="1">Uncharacterized protein</fullName>
    </submittedName>
</protein>
<organism evidence="1 2">
    <name type="scientific">Periplaneta americana</name>
    <name type="common">American cockroach</name>
    <name type="synonym">Blatta americana</name>
    <dbReference type="NCBI Taxonomy" id="6978"/>
    <lineage>
        <taxon>Eukaryota</taxon>
        <taxon>Metazoa</taxon>
        <taxon>Ecdysozoa</taxon>
        <taxon>Arthropoda</taxon>
        <taxon>Hexapoda</taxon>
        <taxon>Insecta</taxon>
        <taxon>Pterygota</taxon>
        <taxon>Neoptera</taxon>
        <taxon>Polyneoptera</taxon>
        <taxon>Dictyoptera</taxon>
        <taxon>Blattodea</taxon>
        <taxon>Blattoidea</taxon>
        <taxon>Blattidae</taxon>
        <taxon>Blattinae</taxon>
        <taxon>Periplaneta</taxon>
    </lineage>
</organism>
<comment type="caution">
    <text evidence="1">The sequence shown here is derived from an EMBL/GenBank/DDBJ whole genome shotgun (WGS) entry which is preliminary data.</text>
</comment>
<reference evidence="1 2" key="1">
    <citation type="journal article" date="2022" name="Allergy">
        <title>Genome assembly and annotation of Periplaneta americana reveal a comprehensive cockroach allergen profile.</title>
        <authorList>
            <person name="Wang L."/>
            <person name="Xiong Q."/>
            <person name="Saelim N."/>
            <person name="Wang L."/>
            <person name="Nong W."/>
            <person name="Wan A.T."/>
            <person name="Shi M."/>
            <person name="Liu X."/>
            <person name="Cao Q."/>
            <person name="Hui J.H.L."/>
            <person name="Sookrung N."/>
            <person name="Leung T.F."/>
            <person name="Tungtrongchitr A."/>
            <person name="Tsui S.K.W."/>
        </authorList>
    </citation>
    <scope>NUCLEOTIDE SEQUENCE [LARGE SCALE GENOMIC DNA]</scope>
    <source>
        <strain evidence="1">PWHHKU_190912</strain>
    </source>
</reference>